<reference evidence="1 2" key="1">
    <citation type="journal article" date="2014" name="PLoS ONE">
        <title>Global Analysis of Gene Expression Profiles in Physic Nut (Jatropha curcas L.) Seedlings Exposed to Salt Stress.</title>
        <authorList>
            <person name="Zhang L."/>
            <person name="Zhang C."/>
            <person name="Wu P."/>
            <person name="Chen Y."/>
            <person name="Li M."/>
            <person name="Jiang H."/>
            <person name="Wu G."/>
        </authorList>
    </citation>
    <scope>NUCLEOTIDE SEQUENCE [LARGE SCALE GENOMIC DNA]</scope>
    <source>
        <strain evidence="2">cv. GZQX0401</strain>
        <tissue evidence="1">Young leaves</tissue>
    </source>
</reference>
<organism evidence="1 2">
    <name type="scientific">Jatropha curcas</name>
    <name type="common">Barbados nut</name>
    <dbReference type="NCBI Taxonomy" id="180498"/>
    <lineage>
        <taxon>Eukaryota</taxon>
        <taxon>Viridiplantae</taxon>
        <taxon>Streptophyta</taxon>
        <taxon>Embryophyta</taxon>
        <taxon>Tracheophyta</taxon>
        <taxon>Spermatophyta</taxon>
        <taxon>Magnoliopsida</taxon>
        <taxon>eudicotyledons</taxon>
        <taxon>Gunneridae</taxon>
        <taxon>Pentapetalae</taxon>
        <taxon>rosids</taxon>
        <taxon>fabids</taxon>
        <taxon>Malpighiales</taxon>
        <taxon>Euphorbiaceae</taxon>
        <taxon>Crotonoideae</taxon>
        <taxon>Jatropheae</taxon>
        <taxon>Jatropha</taxon>
    </lineage>
</organism>
<gene>
    <name evidence="1" type="ORF">JCGZ_11270</name>
</gene>
<dbReference type="AlphaFoldDB" id="A0A067KSG4"/>
<accession>A0A067KSG4</accession>
<name>A0A067KSG4_JATCU</name>
<dbReference type="EMBL" id="KK914508">
    <property type="protein sequence ID" value="KDP34744.1"/>
    <property type="molecule type" value="Genomic_DNA"/>
</dbReference>
<sequence length="104" mass="12072">MVMARMRMVVRHGDTYWLAGINDQPAEDTLDEKAESQVETDEVLARILSRMDVFDNRMQHMESMMSDHFSSLDISYGSIDSRLDIMQNQYTGLNAQLQMIIHML</sequence>
<evidence type="ECO:0000313" key="2">
    <source>
        <dbReference type="Proteomes" id="UP000027138"/>
    </source>
</evidence>
<proteinExistence type="predicted"/>
<evidence type="ECO:0000313" key="1">
    <source>
        <dbReference type="EMBL" id="KDP34744.1"/>
    </source>
</evidence>
<protein>
    <submittedName>
        <fullName evidence="1">Uncharacterized protein</fullName>
    </submittedName>
</protein>
<keyword evidence="2" id="KW-1185">Reference proteome</keyword>
<dbReference type="Proteomes" id="UP000027138">
    <property type="component" value="Unassembled WGS sequence"/>
</dbReference>